<evidence type="ECO:0000313" key="4">
    <source>
        <dbReference type="Proteomes" id="UP000525329"/>
    </source>
</evidence>
<accession>A0A853G1M3</accession>
<organism evidence="3 4">
    <name type="scientific">Candidatus Vesicomyosocius endoextente</name>
    <dbReference type="NCBI Taxonomy" id="2738853"/>
    <lineage>
        <taxon>Bacteria</taxon>
        <taxon>Pseudomonadati</taxon>
        <taxon>Pseudomonadota</taxon>
        <taxon>Gammaproteobacteria</taxon>
        <taxon>Candidatus Pseudothioglobaceae</taxon>
        <taxon>Candidatus Vesicomyidisocius</taxon>
    </lineage>
</organism>
<evidence type="ECO:0000259" key="2">
    <source>
        <dbReference type="Pfam" id="PF01206"/>
    </source>
</evidence>
<evidence type="ECO:0000256" key="1">
    <source>
        <dbReference type="ARBA" id="ARBA00008984"/>
    </source>
</evidence>
<feature type="domain" description="UPF0033" evidence="2">
    <location>
        <begin position="5"/>
        <end position="72"/>
    </location>
</feature>
<protein>
    <submittedName>
        <fullName evidence="3">Sulfurtransferase TusA family protein</fullName>
    </submittedName>
</protein>
<dbReference type="CDD" id="cd00291">
    <property type="entry name" value="SirA_YedF_YeeD"/>
    <property type="match status" value="1"/>
</dbReference>
<dbReference type="EMBL" id="JACCHU010000001">
    <property type="protein sequence ID" value="NYT52244.1"/>
    <property type="molecule type" value="Genomic_DNA"/>
</dbReference>
<dbReference type="AlphaFoldDB" id="A0A853G1M3"/>
<dbReference type="GO" id="GO:0016740">
    <property type="term" value="F:transferase activity"/>
    <property type="evidence" value="ECO:0007669"/>
    <property type="project" value="UniProtKB-KW"/>
</dbReference>
<dbReference type="Pfam" id="PF01206">
    <property type="entry name" value="TusA"/>
    <property type="match status" value="1"/>
</dbReference>
<reference evidence="3 4" key="1">
    <citation type="submission" date="2020-05" db="EMBL/GenBank/DDBJ databases">
        <title>Horizontal transmission and recombination maintain forever young bacterial symbiont genomes.</title>
        <authorList>
            <person name="Russell S.L."/>
            <person name="Pepper-Tunick E."/>
            <person name="Svedberg J."/>
            <person name="Byrne A."/>
            <person name="Ruelas Castillo J."/>
            <person name="Vollmers C."/>
            <person name="Beinart R.A."/>
            <person name="Corbett-Detig R."/>
        </authorList>
    </citation>
    <scope>NUCLEOTIDE SEQUENCE [LARGE SCALE GENOMIC DNA]</scope>
    <source>
        <strain evidence="3">Monterey_2004</strain>
    </source>
</reference>
<dbReference type="Gene3D" id="3.30.110.40">
    <property type="entry name" value="TusA-like domain"/>
    <property type="match status" value="1"/>
</dbReference>
<dbReference type="Proteomes" id="UP000525329">
    <property type="component" value="Unassembled WGS sequence"/>
</dbReference>
<dbReference type="InterPro" id="IPR001455">
    <property type="entry name" value="TusA-like"/>
</dbReference>
<evidence type="ECO:0000313" key="3">
    <source>
        <dbReference type="EMBL" id="NYT52244.1"/>
    </source>
</evidence>
<comment type="similarity">
    <text evidence="1">Belongs to the sulfur carrier protein TusA family.</text>
</comment>
<name>A0A853G1M3_9GAMM</name>
<proteinExistence type="inferred from homology"/>
<dbReference type="PANTHER" id="PTHR33279:SF6">
    <property type="entry name" value="SULFUR CARRIER PROTEIN YEDF-RELATED"/>
    <property type="match status" value="1"/>
</dbReference>
<keyword evidence="3" id="KW-0808">Transferase</keyword>
<gene>
    <name evidence="3" type="ORF">H0A74_01480</name>
</gene>
<dbReference type="SUPFAM" id="SSF64307">
    <property type="entry name" value="SirA-like"/>
    <property type="match status" value="1"/>
</dbReference>
<comment type="caution">
    <text evidence="3">The sequence shown here is derived from an EMBL/GenBank/DDBJ whole genome shotgun (WGS) entry which is preliminary data.</text>
</comment>
<dbReference type="PANTHER" id="PTHR33279">
    <property type="entry name" value="SULFUR CARRIER PROTEIN YEDF-RELATED"/>
    <property type="match status" value="1"/>
</dbReference>
<sequence length="74" mass="8538">MKYNLNVKRLFCPMSVIRLSEMIKKIEINDTIEILTTDIGVLHDISAWCKVHGHKVILVNQKTDEIIIFVEKTG</sequence>
<dbReference type="InterPro" id="IPR036868">
    <property type="entry name" value="TusA-like_sf"/>
</dbReference>